<keyword evidence="8" id="KW-0067">ATP-binding</keyword>
<evidence type="ECO:0000256" key="2">
    <source>
        <dbReference type="ARBA" id="ARBA00004651"/>
    </source>
</evidence>
<evidence type="ECO:0000313" key="12">
    <source>
        <dbReference type="EMBL" id="EST13659.1"/>
    </source>
</evidence>
<accession>V6JA73</accession>
<dbReference type="FunFam" id="3.30.565.10:FF:000006">
    <property type="entry name" value="Sensor histidine kinase WalK"/>
    <property type="match status" value="1"/>
</dbReference>
<keyword evidence="4" id="KW-0597">Phosphoprotein</keyword>
<dbReference type="GO" id="GO:0005886">
    <property type="term" value="C:plasma membrane"/>
    <property type="evidence" value="ECO:0007669"/>
    <property type="project" value="UniProtKB-SubCell"/>
</dbReference>
<dbReference type="InterPro" id="IPR050351">
    <property type="entry name" value="BphY/WalK/GraS-like"/>
</dbReference>
<sequence length="422" mass="48429">MFKTLQRKLTLTYSLWFFLTLAALFIVLFFVFKSMIYQSVSWQVEDVARDQAIEFAERHHLEGSHFKHSLYLSAFLSENGEDVVYRGTMPNPLRHEFIERVAKKENWGLTKVTSINGEKNYMVYAMEPVVAKGHRIGYIVIAKGIRGAHELIERWFILLFVLSLIAGSLSIMIAHFLARRAVLPVKHNYEKQRTFVADASHEMRTPLSVFSAGLEYLEAEESERLSESSKETLTDLKEEVSEMNTLISHLLTLAKADRDGIAVQRSDIEGIKMIHSFATYYHQKAVLEEKKFDFDLPQHELKLHANPVEIKQLFTIFLDNAFKYTKAGDQIFLRVWADEKNHCFCFSTKDTGIGIAENEQKHIYERFYRVEKGRARKSGGNGLGLSIAREIIDAYSGSIVLESKLNKGTTFQITLPILKNSN</sequence>
<evidence type="ECO:0000256" key="4">
    <source>
        <dbReference type="ARBA" id="ARBA00022553"/>
    </source>
</evidence>
<dbReference type="GO" id="GO:0005524">
    <property type="term" value="F:ATP binding"/>
    <property type="evidence" value="ECO:0007669"/>
    <property type="project" value="UniProtKB-KW"/>
</dbReference>
<evidence type="ECO:0000256" key="5">
    <source>
        <dbReference type="ARBA" id="ARBA00022679"/>
    </source>
</evidence>
<dbReference type="SUPFAM" id="SSF55874">
    <property type="entry name" value="ATPase domain of HSP90 chaperone/DNA topoisomerase II/histidine kinase"/>
    <property type="match status" value="1"/>
</dbReference>
<keyword evidence="7" id="KW-0418">Kinase</keyword>
<feature type="transmembrane region" description="Helical" evidence="10">
    <location>
        <begin position="13"/>
        <end position="32"/>
    </location>
</feature>
<dbReference type="InterPro" id="IPR003594">
    <property type="entry name" value="HATPase_dom"/>
</dbReference>
<dbReference type="EMBL" id="AWTC01000001">
    <property type="protein sequence ID" value="EST13659.1"/>
    <property type="molecule type" value="Genomic_DNA"/>
</dbReference>
<protein>
    <recommendedName>
        <fullName evidence="3">histidine kinase</fullName>
        <ecNumber evidence="3">2.7.13.3</ecNumber>
    </recommendedName>
</protein>
<keyword evidence="9" id="KW-0902">Two-component regulatory system</keyword>
<dbReference type="eggNOG" id="COG5002">
    <property type="taxonomic scope" value="Bacteria"/>
</dbReference>
<feature type="transmembrane region" description="Helical" evidence="10">
    <location>
        <begin position="155"/>
        <end position="178"/>
    </location>
</feature>
<comment type="subcellular location">
    <subcellularLocation>
        <location evidence="2">Cell membrane</location>
        <topology evidence="2">Multi-pass membrane protein</topology>
    </subcellularLocation>
</comment>
<dbReference type="PATRIC" id="fig|1395513.3.peg.118"/>
<keyword evidence="5" id="KW-0808">Transferase</keyword>
<keyword evidence="6" id="KW-0547">Nucleotide-binding</keyword>
<evidence type="ECO:0000313" key="13">
    <source>
        <dbReference type="Proteomes" id="UP000018296"/>
    </source>
</evidence>
<dbReference type="Gene3D" id="1.10.287.130">
    <property type="match status" value="1"/>
</dbReference>
<dbReference type="PANTHER" id="PTHR45453">
    <property type="entry name" value="PHOSPHATE REGULON SENSOR PROTEIN PHOR"/>
    <property type="match status" value="1"/>
</dbReference>
<evidence type="ECO:0000256" key="6">
    <source>
        <dbReference type="ARBA" id="ARBA00022741"/>
    </source>
</evidence>
<dbReference type="EC" id="2.7.13.3" evidence="3"/>
<dbReference type="GO" id="GO:0000155">
    <property type="term" value="F:phosphorelay sensor kinase activity"/>
    <property type="evidence" value="ECO:0007669"/>
    <property type="project" value="InterPro"/>
</dbReference>
<dbReference type="Proteomes" id="UP000018296">
    <property type="component" value="Unassembled WGS sequence"/>
</dbReference>
<comment type="catalytic activity">
    <reaction evidence="1">
        <text>ATP + protein L-histidine = ADP + protein N-phospho-L-histidine.</text>
        <dbReference type="EC" id="2.7.13.3"/>
    </reaction>
</comment>
<keyword evidence="13" id="KW-1185">Reference proteome</keyword>
<organism evidence="12 13">
    <name type="scientific">Sporolactobacillus laevolacticus DSM 442</name>
    <dbReference type="NCBI Taxonomy" id="1395513"/>
    <lineage>
        <taxon>Bacteria</taxon>
        <taxon>Bacillati</taxon>
        <taxon>Bacillota</taxon>
        <taxon>Bacilli</taxon>
        <taxon>Bacillales</taxon>
        <taxon>Sporolactobacillaceae</taxon>
        <taxon>Sporolactobacillus</taxon>
    </lineage>
</organism>
<dbReference type="OrthoDB" id="9813151at2"/>
<dbReference type="InterPro" id="IPR005467">
    <property type="entry name" value="His_kinase_dom"/>
</dbReference>
<dbReference type="AlphaFoldDB" id="V6JA73"/>
<dbReference type="PANTHER" id="PTHR45453:SF1">
    <property type="entry name" value="PHOSPHATE REGULON SENSOR PROTEIN PHOR"/>
    <property type="match status" value="1"/>
</dbReference>
<proteinExistence type="predicted"/>
<reference evidence="12 13" key="1">
    <citation type="journal article" date="2013" name="Genome Announc.">
        <title>Genome Sequence of Sporolactobacillus laevolacticus DSM442, an Efficient Polymer-Grade D-Lactate Producer from Agricultural Waste Cottonseed as a Nitrogen Source.</title>
        <authorList>
            <person name="Wang H."/>
            <person name="Wang L."/>
            <person name="Ju J."/>
            <person name="Yu B."/>
            <person name="Ma Y."/>
        </authorList>
    </citation>
    <scope>NUCLEOTIDE SEQUENCE [LARGE SCALE GENOMIC DNA]</scope>
    <source>
        <strain evidence="12 13">DSM 442</strain>
    </source>
</reference>
<dbReference type="InterPro" id="IPR004358">
    <property type="entry name" value="Sig_transdc_His_kin-like_C"/>
</dbReference>
<keyword evidence="10" id="KW-0472">Membrane</keyword>
<evidence type="ECO:0000256" key="7">
    <source>
        <dbReference type="ARBA" id="ARBA00022777"/>
    </source>
</evidence>
<evidence type="ECO:0000256" key="8">
    <source>
        <dbReference type="ARBA" id="ARBA00022840"/>
    </source>
</evidence>
<dbReference type="GO" id="GO:0016036">
    <property type="term" value="P:cellular response to phosphate starvation"/>
    <property type="evidence" value="ECO:0007669"/>
    <property type="project" value="TreeGrafter"/>
</dbReference>
<dbReference type="RefSeq" id="WP_023508442.1">
    <property type="nucleotide sequence ID" value="NZ_AWTC01000001.1"/>
</dbReference>
<dbReference type="PROSITE" id="PS50109">
    <property type="entry name" value="HIS_KIN"/>
    <property type="match status" value="1"/>
</dbReference>
<evidence type="ECO:0000256" key="9">
    <source>
        <dbReference type="ARBA" id="ARBA00023012"/>
    </source>
</evidence>
<dbReference type="SMART" id="SM00387">
    <property type="entry name" value="HATPase_c"/>
    <property type="match status" value="1"/>
</dbReference>
<dbReference type="InterPro" id="IPR003661">
    <property type="entry name" value="HisK_dim/P_dom"/>
</dbReference>
<dbReference type="Pfam" id="PF00512">
    <property type="entry name" value="HisKA"/>
    <property type="match status" value="1"/>
</dbReference>
<dbReference type="InterPro" id="IPR036890">
    <property type="entry name" value="HATPase_C_sf"/>
</dbReference>
<keyword evidence="10" id="KW-0812">Transmembrane</keyword>
<comment type="caution">
    <text evidence="12">The sequence shown here is derived from an EMBL/GenBank/DDBJ whole genome shotgun (WGS) entry which is preliminary data.</text>
</comment>
<dbReference type="Gene3D" id="3.30.565.10">
    <property type="entry name" value="Histidine kinase-like ATPase, C-terminal domain"/>
    <property type="match status" value="1"/>
</dbReference>
<dbReference type="STRING" id="1395513.P343_00585"/>
<evidence type="ECO:0000259" key="11">
    <source>
        <dbReference type="PROSITE" id="PS50109"/>
    </source>
</evidence>
<dbReference type="SUPFAM" id="SSF47384">
    <property type="entry name" value="Homodimeric domain of signal transducing histidine kinase"/>
    <property type="match status" value="1"/>
</dbReference>
<dbReference type="SMART" id="SM00388">
    <property type="entry name" value="HisKA"/>
    <property type="match status" value="1"/>
</dbReference>
<gene>
    <name evidence="12" type="ORF">P343_00585</name>
</gene>
<dbReference type="PRINTS" id="PR00344">
    <property type="entry name" value="BCTRLSENSOR"/>
</dbReference>
<dbReference type="InterPro" id="IPR036097">
    <property type="entry name" value="HisK_dim/P_sf"/>
</dbReference>
<feature type="domain" description="Histidine kinase" evidence="11">
    <location>
        <begin position="198"/>
        <end position="419"/>
    </location>
</feature>
<dbReference type="CDD" id="cd00082">
    <property type="entry name" value="HisKA"/>
    <property type="match status" value="1"/>
</dbReference>
<evidence type="ECO:0000256" key="1">
    <source>
        <dbReference type="ARBA" id="ARBA00000085"/>
    </source>
</evidence>
<dbReference type="Pfam" id="PF02518">
    <property type="entry name" value="HATPase_c"/>
    <property type="match status" value="1"/>
</dbReference>
<evidence type="ECO:0000256" key="3">
    <source>
        <dbReference type="ARBA" id="ARBA00012438"/>
    </source>
</evidence>
<dbReference type="GO" id="GO:0004721">
    <property type="term" value="F:phosphoprotein phosphatase activity"/>
    <property type="evidence" value="ECO:0007669"/>
    <property type="project" value="TreeGrafter"/>
</dbReference>
<name>V6JA73_9BACL</name>
<evidence type="ECO:0000256" key="10">
    <source>
        <dbReference type="SAM" id="Phobius"/>
    </source>
</evidence>
<keyword evidence="10" id="KW-1133">Transmembrane helix</keyword>